<dbReference type="PANTHER" id="PTHR33312">
    <property type="entry name" value="MEMBRANE-ASSOCIATED KINASE REGULATOR 4-RELATED"/>
    <property type="match status" value="1"/>
</dbReference>
<dbReference type="InterPro" id="IPR039620">
    <property type="entry name" value="BKI1/MAKR1/3/4"/>
</dbReference>
<evidence type="ECO:0008006" key="3">
    <source>
        <dbReference type="Google" id="ProtNLM"/>
    </source>
</evidence>
<keyword evidence="2" id="KW-1185">Reference proteome</keyword>
<protein>
    <recommendedName>
        <fullName evidence="3">Membrane-associated kinase regulator 4</fullName>
    </recommendedName>
</protein>
<comment type="caution">
    <text evidence="1">The sequence shown here is derived from an EMBL/GenBank/DDBJ whole genome shotgun (WGS) entry which is preliminary data.</text>
</comment>
<evidence type="ECO:0000313" key="1">
    <source>
        <dbReference type="EMBL" id="GKV05748.1"/>
    </source>
</evidence>
<reference evidence="1 2" key="1">
    <citation type="journal article" date="2021" name="Commun. Biol.">
        <title>The genome of Shorea leprosula (Dipterocarpaceae) highlights the ecological relevance of drought in aseasonal tropical rainforests.</title>
        <authorList>
            <person name="Ng K.K.S."/>
            <person name="Kobayashi M.J."/>
            <person name="Fawcett J.A."/>
            <person name="Hatakeyama M."/>
            <person name="Paape T."/>
            <person name="Ng C.H."/>
            <person name="Ang C.C."/>
            <person name="Tnah L.H."/>
            <person name="Lee C.T."/>
            <person name="Nishiyama T."/>
            <person name="Sese J."/>
            <person name="O'Brien M.J."/>
            <person name="Copetti D."/>
            <person name="Mohd Noor M.I."/>
            <person name="Ong R.C."/>
            <person name="Putra M."/>
            <person name="Sireger I.Z."/>
            <person name="Indrioko S."/>
            <person name="Kosugi Y."/>
            <person name="Izuno A."/>
            <person name="Isagi Y."/>
            <person name="Lee S.L."/>
            <person name="Shimizu K.K."/>
        </authorList>
    </citation>
    <scope>NUCLEOTIDE SEQUENCE [LARGE SCALE GENOMIC DNA]</scope>
    <source>
        <strain evidence="1">214</strain>
    </source>
</reference>
<dbReference type="Proteomes" id="UP001054252">
    <property type="component" value="Unassembled WGS sequence"/>
</dbReference>
<dbReference type="GO" id="GO:0005886">
    <property type="term" value="C:plasma membrane"/>
    <property type="evidence" value="ECO:0007669"/>
    <property type="project" value="InterPro"/>
</dbReference>
<proteinExistence type="predicted"/>
<gene>
    <name evidence="1" type="ORF">SLEP1_g17720</name>
</gene>
<dbReference type="EMBL" id="BPVZ01000024">
    <property type="protein sequence ID" value="GKV05748.1"/>
    <property type="molecule type" value="Genomic_DNA"/>
</dbReference>
<dbReference type="PANTHER" id="PTHR33312:SF21">
    <property type="entry name" value="MEMBRANE-ASSOCIATED KINASE REGULATOR 3-RELATED"/>
    <property type="match status" value="1"/>
</dbReference>
<name>A0AAV5J2Q8_9ROSI</name>
<sequence>MATTISQASSNHADEEDYVDMEVSSSSKFLCYSLSSPPRSMEFEFQMCSVSLDGGLTTSPADELFYKGKLLPLHLPPRLQMVQKLLQSSNTAFDTKTEEQLEESCSTPFMIAGSATPSTNTSTPLESCSISPSASCRVSSELNPDEYFFEWSTEMSDFIGDNSKKSWGTRIKQIKQSSLGQKLKASRAYIRSLFSKSACSDESCARAASSAEAENVLKIKDCLNKYTKAGKKNPFGRIDNERYKIPTSVSKSMDREMIEDGVANSHRRSFSGAIQRHSASKYSSTSTSSSGSSSSSSSFSFSSNGFYELQFLKRSCSANSELESSIEGAIAHCKQSQQMSSSRKTVSVPGVCSLSASRIVVSGGTKRGLDFAACDYDALEKVGEKESLNV</sequence>
<dbReference type="AlphaFoldDB" id="A0AAV5J2Q8"/>
<evidence type="ECO:0000313" key="2">
    <source>
        <dbReference type="Proteomes" id="UP001054252"/>
    </source>
</evidence>
<accession>A0AAV5J2Q8</accession>
<organism evidence="1 2">
    <name type="scientific">Rubroshorea leprosula</name>
    <dbReference type="NCBI Taxonomy" id="152421"/>
    <lineage>
        <taxon>Eukaryota</taxon>
        <taxon>Viridiplantae</taxon>
        <taxon>Streptophyta</taxon>
        <taxon>Embryophyta</taxon>
        <taxon>Tracheophyta</taxon>
        <taxon>Spermatophyta</taxon>
        <taxon>Magnoliopsida</taxon>
        <taxon>eudicotyledons</taxon>
        <taxon>Gunneridae</taxon>
        <taxon>Pentapetalae</taxon>
        <taxon>rosids</taxon>
        <taxon>malvids</taxon>
        <taxon>Malvales</taxon>
        <taxon>Dipterocarpaceae</taxon>
        <taxon>Rubroshorea</taxon>
    </lineage>
</organism>
<dbReference type="GO" id="GO:0019210">
    <property type="term" value="F:kinase inhibitor activity"/>
    <property type="evidence" value="ECO:0007669"/>
    <property type="project" value="InterPro"/>
</dbReference>